<accession>A0A1W1D0U8</accession>
<dbReference type="AlphaFoldDB" id="A0A1W1D0U8"/>
<organism evidence="1">
    <name type="scientific">hydrothermal vent metagenome</name>
    <dbReference type="NCBI Taxonomy" id="652676"/>
    <lineage>
        <taxon>unclassified sequences</taxon>
        <taxon>metagenomes</taxon>
        <taxon>ecological metagenomes</taxon>
    </lineage>
</organism>
<gene>
    <name evidence="1" type="ORF">MNB_SV-13-934</name>
</gene>
<dbReference type="EMBL" id="FPHM01000290">
    <property type="protein sequence ID" value="SFV71659.1"/>
    <property type="molecule type" value="Genomic_DNA"/>
</dbReference>
<name>A0A1W1D0U8_9ZZZZ</name>
<reference evidence="1" key="1">
    <citation type="submission" date="2016-10" db="EMBL/GenBank/DDBJ databases">
        <authorList>
            <person name="de Groot N.N."/>
        </authorList>
    </citation>
    <scope>NUCLEOTIDE SEQUENCE</scope>
</reference>
<protein>
    <submittedName>
        <fullName evidence="1">Uncharacterized protein</fullName>
    </submittedName>
</protein>
<proteinExistence type="predicted"/>
<evidence type="ECO:0000313" key="1">
    <source>
        <dbReference type="EMBL" id="SFV71659.1"/>
    </source>
</evidence>
<sequence>MKKYLRGHNKQYFSLVVIAMYSTLHKLTRLDSNYQYHKLAFSPLPQKTAPPQKVI</sequence>